<evidence type="ECO:0000313" key="2">
    <source>
        <dbReference type="Proteomes" id="UP001147760"/>
    </source>
</evidence>
<sequence length="69" mass="7750">MRVIQDVKEDLGARLESIDMKLEELSEKGVTRSGPDAAELQSLTEDDLGLRNSNDHLYLPTAPCLFWAF</sequence>
<protein>
    <submittedName>
        <fullName evidence="1">Uncharacterized protein</fullName>
    </submittedName>
</protein>
<comment type="caution">
    <text evidence="1">The sequence shown here is derived from an EMBL/GenBank/DDBJ whole genome shotgun (WGS) entry which is preliminary data.</text>
</comment>
<evidence type="ECO:0000313" key="1">
    <source>
        <dbReference type="EMBL" id="KAJ5459106.1"/>
    </source>
</evidence>
<accession>A0A9W9WGZ7</accession>
<proteinExistence type="predicted"/>
<dbReference type="Proteomes" id="UP001147760">
    <property type="component" value="Unassembled WGS sequence"/>
</dbReference>
<reference evidence="1" key="1">
    <citation type="submission" date="2022-12" db="EMBL/GenBank/DDBJ databases">
        <authorList>
            <person name="Petersen C."/>
        </authorList>
    </citation>
    <scope>NUCLEOTIDE SEQUENCE</scope>
    <source>
        <strain evidence="1">IBT 17660</strain>
    </source>
</reference>
<name>A0A9W9WGZ7_9EURO</name>
<keyword evidence="2" id="KW-1185">Reference proteome</keyword>
<reference evidence="1" key="2">
    <citation type="journal article" date="2023" name="IMA Fungus">
        <title>Comparative genomic study of the Penicillium genus elucidates a diverse pangenome and 15 lateral gene transfer events.</title>
        <authorList>
            <person name="Petersen C."/>
            <person name="Sorensen T."/>
            <person name="Nielsen M.R."/>
            <person name="Sondergaard T.E."/>
            <person name="Sorensen J.L."/>
            <person name="Fitzpatrick D.A."/>
            <person name="Frisvad J.C."/>
            <person name="Nielsen K.L."/>
        </authorList>
    </citation>
    <scope>NUCLEOTIDE SEQUENCE</scope>
    <source>
        <strain evidence="1">IBT 17660</strain>
    </source>
</reference>
<organism evidence="1 2">
    <name type="scientific">Penicillium desertorum</name>
    <dbReference type="NCBI Taxonomy" id="1303715"/>
    <lineage>
        <taxon>Eukaryota</taxon>
        <taxon>Fungi</taxon>
        <taxon>Dikarya</taxon>
        <taxon>Ascomycota</taxon>
        <taxon>Pezizomycotina</taxon>
        <taxon>Eurotiomycetes</taxon>
        <taxon>Eurotiomycetidae</taxon>
        <taxon>Eurotiales</taxon>
        <taxon>Aspergillaceae</taxon>
        <taxon>Penicillium</taxon>
    </lineage>
</organism>
<dbReference type="EMBL" id="JAPWDO010000008">
    <property type="protein sequence ID" value="KAJ5459106.1"/>
    <property type="molecule type" value="Genomic_DNA"/>
</dbReference>
<gene>
    <name evidence="1" type="ORF">N7530_011050</name>
</gene>
<dbReference type="AlphaFoldDB" id="A0A9W9WGZ7"/>